<dbReference type="Proteomes" id="UP000509448">
    <property type="component" value="Chromosome"/>
</dbReference>
<keyword evidence="2" id="KW-0813">Transport</keyword>
<evidence type="ECO:0000256" key="1">
    <source>
        <dbReference type="ARBA" id="ARBA00010148"/>
    </source>
</evidence>
<gene>
    <name evidence="4" type="ORF">NAS2_0200</name>
</gene>
<dbReference type="Gene3D" id="3.40.50.10580">
    <property type="entry name" value="ATPase, V1 complex, subunit F"/>
    <property type="match status" value="1"/>
</dbReference>
<dbReference type="EMBL" id="AP018732">
    <property type="protein sequence ID" value="BBE41597.1"/>
    <property type="molecule type" value="Genomic_DNA"/>
</dbReference>
<dbReference type="EC" id="3.6.3.14" evidence="4"/>
<keyword evidence="3" id="KW-0406">Ion transport</keyword>
<sequence>MRVVAIGDKIFVNAFRLVGADGIEVSGPREMLEELRRILDSGNVGLILLSDDFASQIEPELAVIKGKYAVPLIYELPSPGGSPREIDYMEMVKEMMGS</sequence>
<dbReference type="InterPro" id="IPR008218">
    <property type="entry name" value="ATPase_V1-cplx_f_g_su"/>
</dbReference>
<dbReference type="RefSeq" id="WP_174447926.1">
    <property type="nucleotide sequence ID" value="NZ_AP018732.1"/>
</dbReference>
<keyword evidence="5" id="KW-1185">Reference proteome</keyword>
<dbReference type="AlphaFoldDB" id="A0A4P2VBV0"/>
<organism evidence="4 5">
    <name type="scientific">Conexivisphaera calida</name>
    <dbReference type="NCBI Taxonomy" id="1874277"/>
    <lineage>
        <taxon>Archaea</taxon>
        <taxon>Nitrososphaerota</taxon>
        <taxon>Conexivisphaeria</taxon>
        <taxon>Conexivisphaerales</taxon>
        <taxon>Conexivisphaeraceae</taxon>
        <taxon>Conexivisphaera</taxon>
    </lineage>
</organism>
<dbReference type="GO" id="GO:0046961">
    <property type="term" value="F:proton-transporting ATPase activity, rotational mechanism"/>
    <property type="evidence" value="ECO:0007669"/>
    <property type="project" value="InterPro"/>
</dbReference>
<proteinExistence type="inferred from homology"/>
<keyword evidence="4" id="KW-0378">Hydrolase</keyword>
<dbReference type="KEGG" id="ccai:NAS2_0200"/>
<dbReference type="InterPro" id="IPR036906">
    <property type="entry name" value="ATPase_V1_fsu_sf"/>
</dbReference>
<reference evidence="4 5" key="1">
    <citation type="journal article" date="2019" name="ISME J.">
        <title>Isolation and characterization of a thermophilic sulfur- and iron-reducing thaumarchaeote from a terrestrial acidic hot spring.</title>
        <authorList>
            <person name="Kato S."/>
            <person name="Itoh T."/>
            <person name="Yuki M."/>
            <person name="Nagamori M."/>
            <person name="Ohnishi M."/>
            <person name="Uematsu K."/>
            <person name="Suzuki K."/>
            <person name="Takashina T."/>
            <person name="Ohkuma M."/>
        </authorList>
    </citation>
    <scope>NUCLEOTIDE SEQUENCE [LARGE SCALE GENOMIC DNA]</scope>
    <source>
        <strain evidence="4 5">NAS-02</strain>
    </source>
</reference>
<evidence type="ECO:0000313" key="5">
    <source>
        <dbReference type="Proteomes" id="UP000509448"/>
    </source>
</evidence>
<evidence type="ECO:0000313" key="4">
    <source>
        <dbReference type="EMBL" id="BBE41597.1"/>
    </source>
</evidence>
<evidence type="ECO:0000256" key="2">
    <source>
        <dbReference type="ARBA" id="ARBA00022448"/>
    </source>
</evidence>
<name>A0A4P2VBV0_9ARCH</name>
<protein>
    <submittedName>
        <fullName evidence="4">ATP synthase subunit F</fullName>
        <ecNumber evidence="4">3.6.3.14</ecNumber>
    </submittedName>
</protein>
<comment type="similarity">
    <text evidence="1">Belongs to the V-ATPase F subunit family.</text>
</comment>
<dbReference type="SUPFAM" id="SSF159468">
    <property type="entry name" value="AtpF-like"/>
    <property type="match status" value="1"/>
</dbReference>
<dbReference type="OrthoDB" id="24971at2157"/>
<dbReference type="GO" id="GO:0016787">
    <property type="term" value="F:hydrolase activity"/>
    <property type="evidence" value="ECO:0007669"/>
    <property type="project" value="UniProtKB-KW"/>
</dbReference>
<dbReference type="GeneID" id="55584018"/>
<accession>A0A4P2VBV0</accession>
<dbReference type="Pfam" id="PF01990">
    <property type="entry name" value="ATP-synt_F"/>
    <property type="match status" value="1"/>
</dbReference>
<evidence type="ECO:0000256" key="3">
    <source>
        <dbReference type="ARBA" id="ARBA00023065"/>
    </source>
</evidence>